<dbReference type="InterPro" id="IPR012981">
    <property type="entry name" value="PIH1_N"/>
</dbReference>
<dbReference type="GO" id="GO:0005737">
    <property type="term" value="C:cytoplasm"/>
    <property type="evidence" value="ECO:0007669"/>
    <property type="project" value="TreeGrafter"/>
</dbReference>
<feature type="compositionally biased region" description="Low complexity" evidence="3">
    <location>
        <begin position="191"/>
        <end position="206"/>
    </location>
</feature>
<feature type="compositionally biased region" description="Gly residues" evidence="3">
    <location>
        <begin position="179"/>
        <end position="190"/>
    </location>
</feature>
<dbReference type="OrthoDB" id="5135119at2759"/>
<organism evidence="7">
    <name type="scientific">Micromonas pusilla (strain CCMP1545)</name>
    <name type="common">Picoplanktonic green alga</name>
    <dbReference type="NCBI Taxonomy" id="564608"/>
    <lineage>
        <taxon>Eukaryota</taxon>
        <taxon>Viridiplantae</taxon>
        <taxon>Chlorophyta</taxon>
        <taxon>Mamiellophyceae</taxon>
        <taxon>Mamiellales</taxon>
        <taxon>Mamiellaceae</taxon>
        <taxon>Micromonas</taxon>
    </lineage>
</organism>
<dbReference type="Pfam" id="PF18201">
    <property type="entry name" value="PIH1_CS"/>
    <property type="match status" value="1"/>
</dbReference>
<feature type="domain" description="PIH1 N-terminal" evidence="4">
    <location>
        <begin position="10"/>
        <end position="137"/>
    </location>
</feature>
<gene>
    <name evidence="6" type="ORF">MICPUCDRAFT_56863</name>
</gene>
<dbReference type="OMA" id="AYCVDVV"/>
<evidence type="ECO:0000313" key="7">
    <source>
        <dbReference type="Proteomes" id="UP000001876"/>
    </source>
</evidence>
<dbReference type="Proteomes" id="UP000001876">
    <property type="component" value="Unassembled WGS sequence"/>
</dbReference>
<feature type="domain" description="PIH1D1/2/3 CS-like" evidence="5">
    <location>
        <begin position="359"/>
        <end position="422"/>
    </location>
</feature>
<dbReference type="PANTHER" id="PTHR22997">
    <property type="entry name" value="PIH1 DOMAIN-CONTAINING PROTEIN 1"/>
    <property type="match status" value="1"/>
</dbReference>
<dbReference type="EMBL" id="GG663737">
    <property type="protein sequence ID" value="EEH58724.1"/>
    <property type="molecule type" value="Genomic_DNA"/>
</dbReference>
<comment type="similarity">
    <text evidence="1">Belongs to the PIH1 family.</text>
</comment>
<evidence type="ECO:0000256" key="3">
    <source>
        <dbReference type="SAM" id="MobiDB-lite"/>
    </source>
</evidence>
<keyword evidence="7" id="KW-1185">Reference proteome</keyword>
<evidence type="ECO:0000256" key="1">
    <source>
        <dbReference type="ARBA" id="ARBA00008511"/>
    </source>
</evidence>
<dbReference type="AlphaFoldDB" id="C1MNC2"/>
<dbReference type="RefSeq" id="XP_003057079.1">
    <property type="nucleotide sequence ID" value="XM_003057033.1"/>
</dbReference>
<evidence type="ECO:0000259" key="4">
    <source>
        <dbReference type="Pfam" id="PF08190"/>
    </source>
</evidence>
<feature type="region of interest" description="Disordered" evidence="3">
    <location>
        <begin position="300"/>
        <end position="321"/>
    </location>
</feature>
<reference evidence="6 7" key="1">
    <citation type="journal article" date="2009" name="Science">
        <title>Green evolution and dynamic adaptations revealed by genomes of the marine picoeukaryotes Micromonas.</title>
        <authorList>
            <person name="Worden A.Z."/>
            <person name="Lee J.H."/>
            <person name="Mock T."/>
            <person name="Rouze P."/>
            <person name="Simmons M.P."/>
            <person name="Aerts A.L."/>
            <person name="Allen A.E."/>
            <person name="Cuvelier M.L."/>
            <person name="Derelle E."/>
            <person name="Everett M.V."/>
            <person name="Foulon E."/>
            <person name="Grimwood J."/>
            <person name="Gundlach H."/>
            <person name="Henrissat B."/>
            <person name="Napoli C."/>
            <person name="McDonald S.M."/>
            <person name="Parker M.S."/>
            <person name="Rombauts S."/>
            <person name="Salamov A."/>
            <person name="Von Dassow P."/>
            <person name="Badger J.H."/>
            <person name="Coutinho P.M."/>
            <person name="Demir E."/>
            <person name="Dubchak I."/>
            <person name="Gentemann C."/>
            <person name="Eikrem W."/>
            <person name="Gready J.E."/>
            <person name="John U."/>
            <person name="Lanier W."/>
            <person name="Lindquist E.A."/>
            <person name="Lucas S."/>
            <person name="Mayer K.F."/>
            <person name="Moreau H."/>
            <person name="Not F."/>
            <person name="Otillar R."/>
            <person name="Panaud O."/>
            <person name="Pangilinan J."/>
            <person name="Paulsen I."/>
            <person name="Piegu B."/>
            <person name="Poliakov A."/>
            <person name="Robbens S."/>
            <person name="Schmutz J."/>
            <person name="Toulza E."/>
            <person name="Wyss T."/>
            <person name="Zelensky A."/>
            <person name="Zhou K."/>
            <person name="Armbrust E.V."/>
            <person name="Bhattacharya D."/>
            <person name="Goodenough U.W."/>
            <person name="Van de Peer Y."/>
            <person name="Grigoriev I.V."/>
        </authorList>
    </citation>
    <scope>NUCLEOTIDE SEQUENCE [LARGE SCALE GENOMIC DNA]</scope>
    <source>
        <strain evidence="6 7">CCMP1545</strain>
    </source>
</reference>
<dbReference type="KEGG" id="mpp:MICPUCDRAFT_56863"/>
<evidence type="ECO:0000256" key="2">
    <source>
        <dbReference type="ARBA" id="ARBA00040540"/>
    </source>
</evidence>
<evidence type="ECO:0000313" key="6">
    <source>
        <dbReference type="EMBL" id="EEH58724.1"/>
    </source>
</evidence>
<protein>
    <recommendedName>
        <fullName evidence="2">PIH1 domain-containing protein 1</fullName>
    </recommendedName>
</protein>
<accession>C1MNC2</accession>
<evidence type="ECO:0000259" key="5">
    <source>
        <dbReference type="Pfam" id="PF18201"/>
    </source>
</evidence>
<proteinExistence type="inferred from homology"/>
<sequence length="424" mass="44308">MHDPRAPPGSVMLTPTAGFCLKAQRERWIEAGGKVFINVCSHARIDPVCGANLAPVTTEHLDAWGLANARVPVLVGPSRAMVDAEGRDATAVDAIFHPDVVERALRGGKGVAAAHYRDYLVDIAVKNVEEDHGIKVIRRVLYTGRWSVLENARYKGPNGECSEKTHVFPVFAGDGGGGGGDDAAAAGGGRDASSSETTTTAAAAATTKREPSGRRCDGAAVIKKGFLTGSSGAGAELYPDGSAEGIPKPGEQYDPLGHIPESVRSKCHVVDTGAITGEDFRAVTNEYAATGRLDTAKRGVYAKGSEPGSGPREIGTGHPSRVRGVAAAKTKAPSKTPPAARTEPAHVVAETTLGGELAIEVRVQLPMLKGGLDAVDLDVGADVLALRSEEYDLKLKLPRAARAEDAKAKFSSKRMELKVTIPTT</sequence>
<feature type="region of interest" description="Disordered" evidence="3">
    <location>
        <begin position="179"/>
        <end position="215"/>
    </location>
</feature>
<name>C1MNC2_MICPC</name>
<dbReference type="Pfam" id="PF08190">
    <property type="entry name" value="PIH1"/>
    <property type="match status" value="1"/>
</dbReference>
<dbReference type="STRING" id="564608.C1MNC2"/>
<dbReference type="InterPro" id="IPR050734">
    <property type="entry name" value="PIH1/Kintoun_subfamily"/>
</dbReference>
<dbReference type="GeneID" id="9682518"/>
<dbReference type="InterPro" id="IPR041442">
    <property type="entry name" value="PIH1D1/2/3_CS-like"/>
</dbReference>
<dbReference type="PANTHER" id="PTHR22997:SF0">
    <property type="entry name" value="PIH1 DOMAIN-CONTAINING PROTEIN 1"/>
    <property type="match status" value="1"/>
</dbReference>